<dbReference type="KEGG" id="mez:Mtc_1197"/>
<protein>
    <submittedName>
        <fullName evidence="1">Uncharacterized protein</fullName>
    </submittedName>
</protein>
<dbReference type="Proteomes" id="UP000005233">
    <property type="component" value="Chromosome"/>
</dbReference>
<reference evidence="1 2" key="1">
    <citation type="journal article" date="2012" name="J. Bacteriol.">
        <title>Complete genome sequence of a thermophilic methanogen, Methanocella conradii HZ254, isolated from Chinese rice field soil.</title>
        <authorList>
            <person name="Lu Z."/>
            <person name="Lu Y."/>
        </authorList>
    </citation>
    <scope>NUCLEOTIDE SEQUENCE [LARGE SCALE GENOMIC DNA]</scope>
    <source>
        <strain evidence="2">DSM 24694 / JCM 17849 / CGMCC 1.5162 / HZ254</strain>
    </source>
</reference>
<dbReference type="GeneID" id="11971323"/>
<dbReference type="STRING" id="1041930.Mtc_1197"/>
<dbReference type="RefSeq" id="WP_014405788.1">
    <property type="nucleotide sequence ID" value="NC_017034.1"/>
</dbReference>
<sequence>MGLTSKEWSVLLYFIEREGYAPVGSPQQKPFISYPAKIERDLGGDVSRGWAAKICEGFEKKGILGRIMVRPPRQSHTTAHYYLKRDLPAFRQVVRHVMACVRPADMHALFGYRYFSGMACESIIREALYEKGVEMRRTIRLPFWDTPDARLLFERYAKASGIEEDFDGYMSGLINKKDHECQEFDEISLRLPVFPDSMPKEEREKAFESLNKEELEKYPFIRFDSSGVKDHYQRYERQKLILPIMALIQVSPCAMAEFINGDWKPLDRTPRFDPEGTGTMEYLLFRLLFKALNDLAATRSIDGEGIARMAWLRKSNNVVSDDGGDALLTIVLNDGRRLYFDGGFDTDHDMGSRPEEDMDYWVRTWTGFDEDLCRGLLFKAEDVKDASALIRRLKDPCDRVASHIARKFSFEAQRIISYVDADGTPSPSLVRRLVDEINEVVMGECVYDEITFKDVALSASTLTLLRNKLSGGGATFEDYVLNHALLSDAFAGCLTHTII</sequence>
<accession>H8I8P6</accession>
<evidence type="ECO:0000313" key="1">
    <source>
        <dbReference type="EMBL" id="AFC99950.1"/>
    </source>
</evidence>
<name>H8I8P6_METCZ</name>
<proteinExistence type="predicted"/>
<dbReference type="OrthoDB" id="386611at2157"/>
<organism evidence="1 2">
    <name type="scientific">Methanocella conradii (strain DSM 24694 / JCM 17849 / CGMCC 1.5162 / HZ254)</name>
    <dbReference type="NCBI Taxonomy" id="1041930"/>
    <lineage>
        <taxon>Archaea</taxon>
        <taxon>Methanobacteriati</taxon>
        <taxon>Methanobacteriota</taxon>
        <taxon>Stenosarchaea group</taxon>
        <taxon>Methanomicrobia</taxon>
        <taxon>Methanocellales</taxon>
        <taxon>Methanocellaceae</taxon>
        <taxon>Methanocella</taxon>
    </lineage>
</organism>
<keyword evidence="2" id="KW-1185">Reference proteome</keyword>
<dbReference type="AlphaFoldDB" id="H8I8P6"/>
<gene>
    <name evidence="1" type="ordered locus">Mtc_1197</name>
</gene>
<evidence type="ECO:0000313" key="2">
    <source>
        <dbReference type="Proteomes" id="UP000005233"/>
    </source>
</evidence>
<dbReference type="HOGENOM" id="CLU_545883_0_0_2"/>
<dbReference type="EMBL" id="CP003243">
    <property type="protein sequence ID" value="AFC99950.1"/>
    <property type="molecule type" value="Genomic_DNA"/>
</dbReference>